<evidence type="ECO:0008006" key="4">
    <source>
        <dbReference type="Google" id="ProtNLM"/>
    </source>
</evidence>
<feature type="transmembrane region" description="Helical" evidence="1">
    <location>
        <begin position="153"/>
        <end position="175"/>
    </location>
</feature>
<feature type="transmembrane region" description="Helical" evidence="1">
    <location>
        <begin position="106"/>
        <end position="133"/>
    </location>
</feature>
<name>A0ABM9BE65_9BACL</name>
<feature type="transmembrane region" description="Helical" evidence="1">
    <location>
        <begin position="52"/>
        <end position="74"/>
    </location>
</feature>
<feature type="transmembrane region" description="Helical" evidence="1">
    <location>
        <begin position="195"/>
        <end position="213"/>
    </location>
</feature>
<evidence type="ECO:0000313" key="3">
    <source>
        <dbReference type="Proteomes" id="UP000838749"/>
    </source>
</evidence>
<keyword evidence="1" id="KW-0472">Membrane</keyword>
<organism evidence="2 3">
    <name type="scientific">Paenibacillus pseudetheri</name>
    <dbReference type="NCBI Taxonomy" id="2897682"/>
    <lineage>
        <taxon>Bacteria</taxon>
        <taxon>Bacillati</taxon>
        <taxon>Bacillota</taxon>
        <taxon>Bacilli</taxon>
        <taxon>Bacillales</taxon>
        <taxon>Paenibacillaceae</taxon>
        <taxon>Paenibacillus</taxon>
    </lineage>
</organism>
<evidence type="ECO:0000256" key="1">
    <source>
        <dbReference type="SAM" id="Phobius"/>
    </source>
</evidence>
<keyword evidence="3" id="KW-1185">Reference proteome</keyword>
<feature type="transmembrane region" description="Helical" evidence="1">
    <location>
        <begin position="219"/>
        <end position="241"/>
    </location>
</feature>
<keyword evidence="1" id="KW-0812">Transmembrane</keyword>
<protein>
    <recommendedName>
        <fullName evidence="4">DUF4184 family protein</fullName>
    </recommendedName>
</protein>
<gene>
    <name evidence="2" type="ORF">PAECIP111894_02906</name>
</gene>
<dbReference type="Proteomes" id="UP000838749">
    <property type="component" value="Unassembled WGS sequence"/>
</dbReference>
<comment type="caution">
    <text evidence="2">The sequence shown here is derived from an EMBL/GenBank/DDBJ whole genome shotgun (WGS) entry which is preliminary data.</text>
</comment>
<reference evidence="2" key="1">
    <citation type="submission" date="2021-12" db="EMBL/GenBank/DDBJ databases">
        <authorList>
            <person name="Criscuolo A."/>
        </authorList>
    </citation>
    <scope>NUCLEOTIDE SEQUENCE</scope>
    <source>
        <strain evidence="2">CIP111894</strain>
    </source>
</reference>
<dbReference type="EMBL" id="CAKMAB010000014">
    <property type="protein sequence ID" value="CAH1056751.1"/>
    <property type="molecule type" value="Genomic_DNA"/>
</dbReference>
<dbReference type="InterPro" id="IPR025238">
    <property type="entry name" value="DUF4184"/>
</dbReference>
<keyword evidence="1" id="KW-1133">Transmembrane helix</keyword>
<accession>A0ABM9BE65</accession>
<evidence type="ECO:0000313" key="2">
    <source>
        <dbReference type="EMBL" id="CAH1056751.1"/>
    </source>
</evidence>
<proteinExistence type="predicted"/>
<dbReference type="RefSeq" id="WP_234534940.1">
    <property type="nucleotide sequence ID" value="NZ_CAKMAB010000014.1"/>
</dbReference>
<dbReference type="Pfam" id="PF13803">
    <property type="entry name" value="DUF4184"/>
    <property type="match status" value="1"/>
</dbReference>
<sequence>MPFTFAHPIFALPFKYVKPKYFSVTGLILGSMSPDFEYFIMLEPYQSIGHSVTGLFLQAIPLCVVLAVIFHSIVKECLVLHLPSNYNIDQRTYNTLSKWRLNPKGWVVFILSVIIGFLTHVFIDGFTHFNGYFVERYPLLRVLIIYSFPLYKILQHSFSAFGLLMLTWMIISSLYRHHETVTIIPVVSTKQKIKFWTSVVVVAVTLTIMKLLFSSSRNIIGILVVSPITGMCLGILLVSIINRMNIITSSKHP</sequence>